<name>A0A5R8P210_9NOCA</name>
<dbReference type="AlphaFoldDB" id="A0A5R8P210"/>
<organism evidence="1 2">
    <name type="scientific">Nocardia cyriacigeorgica</name>
    <dbReference type="NCBI Taxonomy" id="135487"/>
    <lineage>
        <taxon>Bacteria</taxon>
        <taxon>Bacillati</taxon>
        <taxon>Actinomycetota</taxon>
        <taxon>Actinomycetes</taxon>
        <taxon>Mycobacteriales</taxon>
        <taxon>Nocardiaceae</taxon>
        <taxon>Nocardia</taxon>
    </lineage>
</organism>
<dbReference type="Proteomes" id="UP000306378">
    <property type="component" value="Unassembled WGS sequence"/>
</dbReference>
<proteinExistence type="predicted"/>
<protein>
    <submittedName>
        <fullName evidence="1">Uncharacterized protein</fullName>
    </submittedName>
</protein>
<gene>
    <name evidence="1" type="ORF">FEK34_00830</name>
</gene>
<dbReference type="EMBL" id="VBUT01000001">
    <property type="protein sequence ID" value="TLF82327.1"/>
    <property type="molecule type" value="Genomic_DNA"/>
</dbReference>
<evidence type="ECO:0000313" key="2">
    <source>
        <dbReference type="Proteomes" id="UP000306378"/>
    </source>
</evidence>
<dbReference type="RefSeq" id="WP_138445962.1">
    <property type="nucleotide sequence ID" value="NZ_VBUT01000001.1"/>
</dbReference>
<sequence length="106" mass="11283">MTITEATRVVEGSLTSDKWKPVGVGTSGTPFGLLTLSSFAGDAFPALIDLEPDGALSILTEDRKGCGSAHIAAAYNHFGGPAMKELEHRYTSATGYPRVLTVWREL</sequence>
<reference evidence="1 2" key="1">
    <citation type="submission" date="2019-05" db="EMBL/GenBank/DDBJ databases">
        <title>Genomes sequences of two Nocardia cyriacigeorgica environmental isolates, type strains Nocardia asteroides ATCC 19247 and Nocardia cyriacigeorgica DSM 44484.</title>
        <authorList>
            <person name="Vautrin F."/>
            <person name="Bergeron E."/>
            <person name="Dubost A."/>
            <person name="Abrouk D."/>
            <person name="Rodriguez Nava V."/>
            <person name="Pujic P."/>
        </authorList>
    </citation>
    <scope>NUCLEOTIDE SEQUENCE [LARGE SCALE GENOMIC DNA]</scope>
    <source>
        <strain evidence="1 2">EML 446</strain>
    </source>
</reference>
<comment type="caution">
    <text evidence="1">The sequence shown here is derived from an EMBL/GenBank/DDBJ whole genome shotgun (WGS) entry which is preliminary data.</text>
</comment>
<evidence type="ECO:0000313" key="1">
    <source>
        <dbReference type="EMBL" id="TLF82327.1"/>
    </source>
</evidence>
<accession>A0A5R8P210</accession>